<keyword evidence="2" id="KW-1185">Reference proteome</keyword>
<accession>A0A9D5HTG8</accession>
<dbReference type="PANTHER" id="PTHR33984">
    <property type="entry name" value="OS02G0717600 PROTEIN"/>
    <property type="match status" value="1"/>
</dbReference>
<protein>
    <submittedName>
        <fullName evidence="1">Uncharacterized protein</fullName>
    </submittedName>
</protein>
<name>A0A9D5HTG8_9LILI</name>
<reference evidence="1" key="1">
    <citation type="submission" date="2021-03" db="EMBL/GenBank/DDBJ databases">
        <authorList>
            <person name="Li Z."/>
            <person name="Yang C."/>
        </authorList>
    </citation>
    <scope>NUCLEOTIDE SEQUENCE</scope>
    <source>
        <strain evidence="1">Dzin_1.0</strain>
        <tissue evidence="1">Leaf</tissue>
    </source>
</reference>
<dbReference type="EMBL" id="JAGGNH010000001">
    <property type="protein sequence ID" value="KAJ0987527.1"/>
    <property type="molecule type" value="Genomic_DNA"/>
</dbReference>
<dbReference type="Proteomes" id="UP001085076">
    <property type="component" value="Miscellaneous, Linkage group lg01"/>
</dbReference>
<gene>
    <name evidence="1" type="ORF">J5N97_005883</name>
</gene>
<reference evidence="1" key="2">
    <citation type="journal article" date="2022" name="Hortic Res">
        <title>The genome of Dioscorea zingiberensis sheds light on the biosynthesis, origin and evolution of the medicinally important diosgenin saponins.</title>
        <authorList>
            <person name="Li Y."/>
            <person name="Tan C."/>
            <person name="Li Z."/>
            <person name="Guo J."/>
            <person name="Li S."/>
            <person name="Chen X."/>
            <person name="Wang C."/>
            <person name="Dai X."/>
            <person name="Yang H."/>
            <person name="Song W."/>
            <person name="Hou L."/>
            <person name="Xu J."/>
            <person name="Tong Z."/>
            <person name="Xu A."/>
            <person name="Yuan X."/>
            <person name="Wang W."/>
            <person name="Yang Q."/>
            <person name="Chen L."/>
            <person name="Sun Z."/>
            <person name="Wang K."/>
            <person name="Pan B."/>
            <person name="Chen J."/>
            <person name="Bao Y."/>
            <person name="Liu F."/>
            <person name="Qi X."/>
            <person name="Gang D.R."/>
            <person name="Wen J."/>
            <person name="Li J."/>
        </authorList>
    </citation>
    <scope>NUCLEOTIDE SEQUENCE</scope>
    <source>
        <strain evidence="1">Dzin_1.0</strain>
    </source>
</reference>
<evidence type="ECO:0000313" key="2">
    <source>
        <dbReference type="Proteomes" id="UP001085076"/>
    </source>
</evidence>
<dbReference type="PANTHER" id="PTHR33984:SF10">
    <property type="entry name" value="S1 MOTIF DOMAIN-CONTAINING PROTEIN"/>
    <property type="match status" value="1"/>
</dbReference>
<dbReference type="OrthoDB" id="741600at2759"/>
<evidence type="ECO:0000313" key="1">
    <source>
        <dbReference type="EMBL" id="KAJ0987527.1"/>
    </source>
</evidence>
<dbReference type="AlphaFoldDB" id="A0A9D5HTG8"/>
<proteinExistence type="predicted"/>
<organism evidence="1 2">
    <name type="scientific">Dioscorea zingiberensis</name>
    <dbReference type="NCBI Taxonomy" id="325984"/>
    <lineage>
        <taxon>Eukaryota</taxon>
        <taxon>Viridiplantae</taxon>
        <taxon>Streptophyta</taxon>
        <taxon>Embryophyta</taxon>
        <taxon>Tracheophyta</taxon>
        <taxon>Spermatophyta</taxon>
        <taxon>Magnoliopsida</taxon>
        <taxon>Liliopsida</taxon>
        <taxon>Dioscoreales</taxon>
        <taxon>Dioscoreaceae</taxon>
        <taxon>Dioscorea</taxon>
    </lineage>
</organism>
<sequence>MVQSHQFMQFACFSSPDMDTVVCVKNVKKHMPEEEWDETMPLPGDIIEAVAAEENQLHHPESSIFPAKGKSELSSQLSQLHRNSELVWLKVRRGDAVIKLRSRVVIDRWSKLQRRFTVQALGDDRHVAILADLTLDECSELQEMSRKVINVDVVRLNNKKSIKYDWRKKVGTHLPDQHSTIISSIIFMPFTDDRGVEPITGRSMAWFSAAISSGVPLVFVNIQTEEIDINLEKEKPSRSNASKQKLQKPTNGFGQGVRLWFLPGIAEVPITLTMKIGEKRFGMDIKRTEEGFMFILSVAQRTAAERAGLGQLWVEASESGHLLVISRLEGRSLVPSSVSSNGLIHCCDHASIKQRLATAVEAMEDVHLHVMAWSPSHALASLKYPQSVGSSVLFPPIDHNL</sequence>
<comment type="caution">
    <text evidence="1">The sequence shown here is derived from an EMBL/GenBank/DDBJ whole genome shotgun (WGS) entry which is preliminary data.</text>
</comment>